<dbReference type="InterPro" id="IPR011146">
    <property type="entry name" value="HIT-like"/>
</dbReference>
<dbReference type="PROSITE" id="PS51084">
    <property type="entry name" value="HIT_2"/>
    <property type="match status" value="1"/>
</dbReference>
<dbReference type="Proteomes" id="UP000201728">
    <property type="component" value="Chromosome"/>
</dbReference>
<dbReference type="InterPro" id="IPR019808">
    <property type="entry name" value="Histidine_triad_CS"/>
</dbReference>
<evidence type="ECO:0000256" key="2">
    <source>
        <dbReference type="PIRSR" id="PIRSR601310-3"/>
    </source>
</evidence>
<dbReference type="PROSITE" id="PS00892">
    <property type="entry name" value="HIT_1"/>
    <property type="match status" value="1"/>
</dbReference>
<gene>
    <name evidence="5" type="ORF">clem_01555</name>
</gene>
<keyword evidence="6" id="KW-1185">Reference proteome</keyword>
<dbReference type="EC" id="3.-.-.-" evidence="5"/>
<dbReference type="PRINTS" id="PR00332">
    <property type="entry name" value="HISTRIAD"/>
</dbReference>
<keyword evidence="5" id="KW-0378">Hydrolase</keyword>
<dbReference type="Gene3D" id="3.30.428.10">
    <property type="entry name" value="HIT-like"/>
    <property type="match status" value="1"/>
</dbReference>
<dbReference type="OrthoDB" id="9784774at2"/>
<dbReference type="InterPro" id="IPR001310">
    <property type="entry name" value="Histidine_triad_HIT"/>
</dbReference>
<accession>A0A222NZ93</accession>
<feature type="short sequence motif" description="Histidine triad motif" evidence="2 3">
    <location>
        <begin position="97"/>
        <end position="101"/>
    </location>
</feature>
<dbReference type="GO" id="GO:0016787">
    <property type="term" value="F:hydrolase activity"/>
    <property type="evidence" value="ECO:0007669"/>
    <property type="project" value="UniProtKB-KW"/>
</dbReference>
<proteinExistence type="predicted"/>
<dbReference type="CDD" id="cd01276">
    <property type="entry name" value="PKCI_related"/>
    <property type="match status" value="1"/>
</dbReference>
<dbReference type="EMBL" id="CP016397">
    <property type="protein sequence ID" value="ASQ44875.1"/>
    <property type="molecule type" value="Genomic_DNA"/>
</dbReference>
<protein>
    <submittedName>
        <fullName evidence="5">HIT-like protein</fullName>
        <ecNumber evidence="5">3.-.-.-</ecNumber>
    </submittedName>
</protein>
<dbReference type="KEGG" id="lcd:clem_01555"/>
<evidence type="ECO:0000259" key="4">
    <source>
        <dbReference type="PROSITE" id="PS51084"/>
    </source>
</evidence>
<dbReference type="InterPro" id="IPR036265">
    <property type="entry name" value="HIT-like_sf"/>
</dbReference>
<dbReference type="RefSeq" id="WP_094089996.1">
    <property type="nucleotide sequence ID" value="NZ_CP016397.1"/>
</dbReference>
<dbReference type="Pfam" id="PF01230">
    <property type="entry name" value="HIT"/>
    <property type="match status" value="1"/>
</dbReference>
<feature type="domain" description="HIT" evidence="4">
    <location>
        <begin position="4"/>
        <end position="113"/>
    </location>
</feature>
<reference evidence="6" key="1">
    <citation type="submission" date="2016-07" db="EMBL/GenBank/DDBJ databases">
        <authorList>
            <person name="Florea S."/>
            <person name="Webb J.S."/>
            <person name="Jaromczyk J."/>
            <person name="Schardl C.L."/>
        </authorList>
    </citation>
    <scope>NUCLEOTIDE SEQUENCE [LARGE SCALE GENOMIC DNA]</scope>
    <source>
        <strain evidence="6">CDC-D5610</strain>
    </source>
</reference>
<sequence>MSCLFCKIASGEIKADIVFETQEILVIRDIKPQAPTHLLLIPKKHIATINDADSTDEQLLGRMILTAKNMAKVEQLSEDGYRLIFNVNSGGGQEVYHIHLHLLGGRQMTWPPG</sequence>
<name>A0A222NZ93_9GAMM</name>
<evidence type="ECO:0000313" key="6">
    <source>
        <dbReference type="Proteomes" id="UP000201728"/>
    </source>
</evidence>
<organism evidence="5 6">
    <name type="scientific">Legionella clemsonensis</name>
    <dbReference type="NCBI Taxonomy" id="1867846"/>
    <lineage>
        <taxon>Bacteria</taxon>
        <taxon>Pseudomonadati</taxon>
        <taxon>Pseudomonadota</taxon>
        <taxon>Gammaproteobacteria</taxon>
        <taxon>Legionellales</taxon>
        <taxon>Legionellaceae</taxon>
        <taxon>Legionella</taxon>
    </lineage>
</organism>
<evidence type="ECO:0000256" key="1">
    <source>
        <dbReference type="PIRSR" id="PIRSR601310-1"/>
    </source>
</evidence>
<evidence type="ECO:0000313" key="5">
    <source>
        <dbReference type="EMBL" id="ASQ44875.1"/>
    </source>
</evidence>
<evidence type="ECO:0000256" key="3">
    <source>
        <dbReference type="PROSITE-ProRule" id="PRU00464"/>
    </source>
</evidence>
<feature type="active site" description="Tele-AMP-histidine intermediate" evidence="1">
    <location>
        <position position="99"/>
    </location>
</feature>
<dbReference type="SUPFAM" id="SSF54197">
    <property type="entry name" value="HIT-like"/>
    <property type="match status" value="1"/>
</dbReference>
<dbReference type="PANTHER" id="PTHR23089">
    <property type="entry name" value="HISTIDINE TRIAD HIT PROTEIN"/>
    <property type="match status" value="1"/>
</dbReference>
<dbReference type="AlphaFoldDB" id="A0A222NZ93"/>